<keyword evidence="1" id="KW-0812">Transmembrane</keyword>
<sequence length="59" mass="6378">SVSSLTMGGVWLIAITNEEGGRQLGRLILYYAIALGETVLCGFLWISSMNGSGDYFAFK</sequence>
<feature type="transmembrane region" description="Helical" evidence="1">
    <location>
        <begin position="27"/>
        <end position="46"/>
    </location>
</feature>
<proteinExistence type="predicted"/>
<feature type="non-terminal residue" evidence="2">
    <location>
        <position position="59"/>
    </location>
</feature>
<organism evidence="2 3">
    <name type="scientific">Halocaridina rubra</name>
    <name type="common">Hawaiian red shrimp</name>
    <dbReference type="NCBI Taxonomy" id="373956"/>
    <lineage>
        <taxon>Eukaryota</taxon>
        <taxon>Metazoa</taxon>
        <taxon>Ecdysozoa</taxon>
        <taxon>Arthropoda</taxon>
        <taxon>Crustacea</taxon>
        <taxon>Multicrustacea</taxon>
        <taxon>Malacostraca</taxon>
        <taxon>Eumalacostraca</taxon>
        <taxon>Eucarida</taxon>
        <taxon>Decapoda</taxon>
        <taxon>Pleocyemata</taxon>
        <taxon>Caridea</taxon>
        <taxon>Atyoidea</taxon>
        <taxon>Atyidae</taxon>
        <taxon>Halocaridina</taxon>
    </lineage>
</organism>
<reference evidence="2 3" key="1">
    <citation type="submission" date="2023-11" db="EMBL/GenBank/DDBJ databases">
        <title>Halocaridina rubra genome assembly.</title>
        <authorList>
            <person name="Smith C."/>
        </authorList>
    </citation>
    <scope>NUCLEOTIDE SEQUENCE [LARGE SCALE GENOMIC DNA]</scope>
    <source>
        <strain evidence="2">EP-1</strain>
        <tissue evidence="2">Whole</tissue>
    </source>
</reference>
<keyword evidence="3" id="KW-1185">Reference proteome</keyword>
<evidence type="ECO:0000256" key="1">
    <source>
        <dbReference type="SAM" id="Phobius"/>
    </source>
</evidence>
<keyword evidence="1" id="KW-0472">Membrane</keyword>
<comment type="caution">
    <text evidence="2">The sequence shown here is derived from an EMBL/GenBank/DDBJ whole genome shotgun (WGS) entry which is preliminary data.</text>
</comment>
<dbReference type="AlphaFoldDB" id="A0AAN8X0J6"/>
<dbReference type="Proteomes" id="UP001381693">
    <property type="component" value="Unassembled WGS sequence"/>
</dbReference>
<feature type="non-terminal residue" evidence="2">
    <location>
        <position position="1"/>
    </location>
</feature>
<keyword evidence="1" id="KW-1133">Transmembrane helix</keyword>
<accession>A0AAN8X0J6</accession>
<name>A0AAN8X0J6_HALRR</name>
<protein>
    <submittedName>
        <fullName evidence="2">Uncharacterized protein</fullName>
    </submittedName>
</protein>
<gene>
    <name evidence="2" type="ORF">SK128_004929</name>
</gene>
<dbReference type="EMBL" id="JAXCGZ010010183">
    <property type="protein sequence ID" value="KAK7075750.1"/>
    <property type="molecule type" value="Genomic_DNA"/>
</dbReference>
<evidence type="ECO:0000313" key="3">
    <source>
        <dbReference type="Proteomes" id="UP001381693"/>
    </source>
</evidence>
<evidence type="ECO:0000313" key="2">
    <source>
        <dbReference type="EMBL" id="KAK7075750.1"/>
    </source>
</evidence>